<sequence>DPSTPVYGAGLYTKAATNWPIWPPRSRPLYENPTMACLSRPVSKAHLPTRPCGPQKSPLWKKATMACMSSSEPPSMQKLSWSGAPRGHGGAFAWRGAPKGPGRPLGSFCMGAGSEVGQAGH</sequence>
<name>A0A9W4K758_9EURO</name>
<proteinExistence type="predicted"/>
<gene>
    <name evidence="1" type="ORF">PEGY_LOCUS121</name>
</gene>
<keyword evidence="2" id="KW-1185">Reference proteome</keyword>
<feature type="non-terminal residue" evidence="1">
    <location>
        <position position="121"/>
    </location>
</feature>
<accession>A0A9W4K758</accession>
<comment type="caution">
    <text evidence="1">The sequence shown here is derived from an EMBL/GenBank/DDBJ whole genome shotgun (WGS) entry which is preliminary data.</text>
</comment>
<protein>
    <submittedName>
        <fullName evidence="1">Uncharacterized protein</fullName>
    </submittedName>
</protein>
<feature type="non-terminal residue" evidence="1">
    <location>
        <position position="1"/>
    </location>
</feature>
<reference evidence="1" key="1">
    <citation type="submission" date="2021-07" db="EMBL/GenBank/DDBJ databases">
        <authorList>
            <person name="Branca A.L. A."/>
        </authorList>
    </citation>
    <scope>NUCLEOTIDE SEQUENCE</scope>
</reference>
<evidence type="ECO:0000313" key="2">
    <source>
        <dbReference type="Proteomes" id="UP001154252"/>
    </source>
</evidence>
<dbReference type="EMBL" id="CAJVRC010000222">
    <property type="protein sequence ID" value="CAG8881169.1"/>
    <property type="molecule type" value="Genomic_DNA"/>
</dbReference>
<dbReference type="AlphaFoldDB" id="A0A9W4K758"/>
<organism evidence="1 2">
    <name type="scientific">Penicillium egyptiacum</name>
    <dbReference type="NCBI Taxonomy" id="1303716"/>
    <lineage>
        <taxon>Eukaryota</taxon>
        <taxon>Fungi</taxon>
        <taxon>Dikarya</taxon>
        <taxon>Ascomycota</taxon>
        <taxon>Pezizomycotina</taxon>
        <taxon>Eurotiomycetes</taxon>
        <taxon>Eurotiomycetidae</taxon>
        <taxon>Eurotiales</taxon>
        <taxon>Aspergillaceae</taxon>
        <taxon>Penicillium</taxon>
    </lineage>
</organism>
<dbReference type="Proteomes" id="UP001154252">
    <property type="component" value="Unassembled WGS sequence"/>
</dbReference>
<evidence type="ECO:0000313" key="1">
    <source>
        <dbReference type="EMBL" id="CAG8881169.1"/>
    </source>
</evidence>